<organism evidence="2 3">
    <name type="scientific">Clostridium amylolyticum</name>
    <dbReference type="NCBI Taxonomy" id="1121298"/>
    <lineage>
        <taxon>Bacteria</taxon>
        <taxon>Bacillati</taxon>
        <taxon>Bacillota</taxon>
        <taxon>Clostridia</taxon>
        <taxon>Eubacteriales</taxon>
        <taxon>Clostridiaceae</taxon>
        <taxon>Clostridium</taxon>
    </lineage>
</organism>
<name>A0A1M6FDN8_9CLOT</name>
<dbReference type="GO" id="GO:0006596">
    <property type="term" value="P:polyamine biosynthetic process"/>
    <property type="evidence" value="ECO:0007669"/>
    <property type="project" value="TreeGrafter"/>
</dbReference>
<dbReference type="EMBL" id="FQZO01000002">
    <property type="protein sequence ID" value="SHI95749.1"/>
    <property type="molecule type" value="Genomic_DNA"/>
</dbReference>
<proteinExistence type="predicted"/>
<dbReference type="PANTHER" id="PTHR23290:SF0">
    <property type="entry name" value="RRNA N6-ADENOSINE-METHYLTRANSFERASE METTL5"/>
    <property type="match status" value="1"/>
</dbReference>
<evidence type="ECO:0000313" key="2">
    <source>
        <dbReference type="EMBL" id="SHI95749.1"/>
    </source>
</evidence>
<dbReference type="OrthoDB" id="7593728at2"/>
<evidence type="ECO:0000313" key="3">
    <source>
        <dbReference type="Proteomes" id="UP000184080"/>
    </source>
</evidence>
<dbReference type="InterPro" id="IPR029063">
    <property type="entry name" value="SAM-dependent_MTases_sf"/>
</dbReference>
<dbReference type="AlphaFoldDB" id="A0A1M6FDN8"/>
<feature type="domain" description="N(4)-bis(aminopropyl)spermidine synthase C-terminal" evidence="1">
    <location>
        <begin position="136"/>
        <end position="369"/>
    </location>
</feature>
<keyword evidence="3" id="KW-1185">Reference proteome</keyword>
<dbReference type="InterPro" id="IPR002723">
    <property type="entry name" value="BpsA_C"/>
</dbReference>
<sequence length="414" mass="47165">MKLKHGGIKLSYKDKEKNKIINKDTLFCDYIEEVSRNVNIKEGKNSIEKILVDVYFKEGISTKELARNNFLPIPLITAIKREFIKCGLLIQDRGVRLTVMGRDYIENELGFKGLNKELYKKLLLEPWKDHKEIIEIKDEINEIFINRPQADVTIDQSKCTVDTAIKRAVLALINHALISKKILCVGDDDLVSIAISFLLKKLFADIRNCKTSVLVMDIDERILSYIKSWGEKEGLPISCEHIDFRRPIANKLKNSFDCFFTDPPYTLQGMNLFVSRGLQALKKENGIPIFLSYAHKSPDCDLAMQKCFIEMGLMVSEIIPTFNNYEGAAIIGNTGQMIILKTTSESRPLIEEDYKDAIYTGELNVTVRYYECKQCGKIIKIGVSESFKIIEDLKGNGCSSCRGKVFKMVERAKV</sequence>
<dbReference type="GO" id="GO:0016740">
    <property type="term" value="F:transferase activity"/>
    <property type="evidence" value="ECO:0007669"/>
    <property type="project" value="TreeGrafter"/>
</dbReference>
<evidence type="ECO:0000259" key="1">
    <source>
        <dbReference type="Pfam" id="PF01861"/>
    </source>
</evidence>
<gene>
    <name evidence="2" type="ORF">SAMN05444401_1902</name>
</gene>
<dbReference type="Gene3D" id="3.40.50.150">
    <property type="entry name" value="Vaccinia Virus protein VP39"/>
    <property type="match status" value="1"/>
</dbReference>
<dbReference type="PANTHER" id="PTHR23290">
    <property type="entry name" value="RRNA N6-ADENOSINE-METHYLTRANSFERASE METTL5"/>
    <property type="match status" value="1"/>
</dbReference>
<dbReference type="Pfam" id="PF01861">
    <property type="entry name" value="BpsA_C"/>
    <property type="match status" value="1"/>
</dbReference>
<accession>A0A1M6FDN8</accession>
<reference evidence="2 3" key="1">
    <citation type="submission" date="2016-11" db="EMBL/GenBank/DDBJ databases">
        <authorList>
            <person name="Jaros S."/>
            <person name="Januszkiewicz K."/>
            <person name="Wedrychowicz H."/>
        </authorList>
    </citation>
    <scope>NUCLEOTIDE SEQUENCE [LARGE SCALE GENOMIC DNA]</scope>
    <source>
        <strain evidence="2 3">DSM 21864</strain>
    </source>
</reference>
<dbReference type="STRING" id="1121298.SAMN05444401_1902"/>
<dbReference type="SUPFAM" id="SSF53335">
    <property type="entry name" value="S-adenosyl-L-methionine-dependent methyltransferases"/>
    <property type="match status" value="1"/>
</dbReference>
<protein>
    <recommendedName>
        <fullName evidence="1">N(4)-bis(aminopropyl)spermidine synthase C-terminal domain-containing protein</fullName>
    </recommendedName>
</protein>
<dbReference type="InterPro" id="IPR051720">
    <property type="entry name" value="rRNA_MeTrfase/Polyamine_Synth"/>
</dbReference>
<dbReference type="Proteomes" id="UP000184080">
    <property type="component" value="Unassembled WGS sequence"/>
</dbReference>